<dbReference type="Pfam" id="PF02607">
    <property type="entry name" value="B12-binding_2"/>
    <property type="match status" value="1"/>
</dbReference>
<name>A0A4Q2RR53_9ACTN</name>
<dbReference type="PROSITE" id="PS51332">
    <property type="entry name" value="B12_BINDING"/>
    <property type="match status" value="1"/>
</dbReference>
<evidence type="ECO:0000313" key="3">
    <source>
        <dbReference type="Proteomes" id="UP000291838"/>
    </source>
</evidence>
<dbReference type="GO" id="GO:0031419">
    <property type="term" value="F:cobalamin binding"/>
    <property type="evidence" value="ECO:0007669"/>
    <property type="project" value="InterPro"/>
</dbReference>
<dbReference type="SUPFAM" id="SSF52242">
    <property type="entry name" value="Cobalamin (vitamin B12)-binding domain"/>
    <property type="match status" value="1"/>
</dbReference>
<dbReference type="Pfam" id="PF02310">
    <property type="entry name" value="B12-binding"/>
    <property type="match status" value="1"/>
</dbReference>
<organism evidence="2 3">
    <name type="scientific">Nocardioides glacieisoli</name>
    <dbReference type="NCBI Taxonomy" id="1168730"/>
    <lineage>
        <taxon>Bacteria</taxon>
        <taxon>Bacillati</taxon>
        <taxon>Actinomycetota</taxon>
        <taxon>Actinomycetes</taxon>
        <taxon>Propionibacteriales</taxon>
        <taxon>Nocardioidaceae</taxon>
        <taxon>Nocardioides</taxon>
    </lineage>
</organism>
<dbReference type="InterPro" id="IPR036724">
    <property type="entry name" value="Cobalamin-bd_sf"/>
</dbReference>
<dbReference type="EMBL" id="SDWS01000005">
    <property type="protein sequence ID" value="RYB90354.1"/>
    <property type="molecule type" value="Genomic_DNA"/>
</dbReference>
<accession>A0A4Q2RR53</accession>
<proteinExistence type="predicted"/>
<protein>
    <recommendedName>
        <fullName evidence="1">B12-binding domain-containing protein</fullName>
    </recommendedName>
</protein>
<dbReference type="InterPro" id="IPR036594">
    <property type="entry name" value="Meth_synthase_dom"/>
</dbReference>
<comment type="caution">
    <text evidence="2">The sequence shown here is derived from an EMBL/GenBank/DDBJ whole genome shotgun (WGS) entry which is preliminary data.</text>
</comment>
<feature type="domain" description="B12-binding" evidence="1">
    <location>
        <begin position="96"/>
        <end position="219"/>
    </location>
</feature>
<gene>
    <name evidence="2" type="ORF">EUA06_13370</name>
</gene>
<dbReference type="Proteomes" id="UP000291838">
    <property type="component" value="Unassembled WGS sequence"/>
</dbReference>
<dbReference type="Gene3D" id="3.40.50.280">
    <property type="entry name" value="Cobalamin-binding domain"/>
    <property type="match status" value="1"/>
</dbReference>
<dbReference type="AlphaFoldDB" id="A0A4Q2RR53"/>
<keyword evidence="3" id="KW-1185">Reference proteome</keyword>
<dbReference type="OrthoDB" id="9800334at2"/>
<sequence length="219" mass="23179">MVVTITTTTGELWAAVETFDAETAEIALARLFWDVPLSGAVTGVVLPFLREVGDRWEAGTLSVAHEHFVSDMLRRKLSALSSVPPHRVLEDATAPSPVVLLACPPGERHDLVLLCVALMLRERGVRPRFLGADTPIPSVVTAARATNADAVVLAATRATAFTAHSSSLLKLAEDRPLYLAGRGADVQTVAEVGATALPDDPVRAVVFLVGALNELGGSW</sequence>
<evidence type="ECO:0000259" key="1">
    <source>
        <dbReference type="PROSITE" id="PS51332"/>
    </source>
</evidence>
<dbReference type="InterPro" id="IPR003759">
    <property type="entry name" value="Cbl-bd_cap"/>
</dbReference>
<dbReference type="GO" id="GO:0046872">
    <property type="term" value="F:metal ion binding"/>
    <property type="evidence" value="ECO:0007669"/>
    <property type="project" value="InterPro"/>
</dbReference>
<evidence type="ECO:0000313" key="2">
    <source>
        <dbReference type="EMBL" id="RYB90354.1"/>
    </source>
</evidence>
<dbReference type="Gene3D" id="1.10.1240.10">
    <property type="entry name" value="Methionine synthase domain"/>
    <property type="match status" value="1"/>
</dbReference>
<reference evidence="2 3" key="1">
    <citation type="submission" date="2019-01" db="EMBL/GenBank/DDBJ databases">
        <title>Novel species of Nocardioides.</title>
        <authorList>
            <person name="Liu Q."/>
            <person name="Xin Y.-H."/>
        </authorList>
    </citation>
    <scope>NUCLEOTIDE SEQUENCE [LARGE SCALE GENOMIC DNA]</scope>
    <source>
        <strain evidence="2 3">HLT3-15</strain>
    </source>
</reference>
<dbReference type="InterPro" id="IPR006158">
    <property type="entry name" value="Cobalamin-bd"/>
</dbReference>